<comment type="caution">
    <text evidence="1">The sequence shown here is derived from an EMBL/GenBank/DDBJ whole genome shotgun (WGS) entry which is preliminary data.</text>
</comment>
<reference evidence="1" key="1">
    <citation type="submission" date="2022-11" db="EMBL/GenBank/DDBJ databases">
        <title>Genome Sequence of Nemania bipapillata.</title>
        <authorList>
            <person name="Buettner E."/>
        </authorList>
    </citation>
    <scope>NUCLEOTIDE SEQUENCE</scope>
    <source>
        <strain evidence="1">CP14</strain>
    </source>
</reference>
<gene>
    <name evidence="1" type="ORF">ONZ43_g435</name>
</gene>
<accession>A0ACC2J822</accession>
<name>A0ACC2J822_9PEZI</name>
<sequence>MTTQTDPKNHIRVDMSRLSPRRRPGAVSGPKQIPLEHVEEVHGIDDGARHDAEHVLRMCGVALSPCLVRDRVDEPRAVVPLVEPHRDQTPRR</sequence>
<organism evidence="1 2">
    <name type="scientific">Nemania bipapillata</name>
    <dbReference type="NCBI Taxonomy" id="110536"/>
    <lineage>
        <taxon>Eukaryota</taxon>
        <taxon>Fungi</taxon>
        <taxon>Dikarya</taxon>
        <taxon>Ascomycota</taxon>
        <taxon>Pezizomycotina</taxon>
        <taxon>Sordariomycetes</taxon>
        <taxon>Xylariomycetidae</taxon>
        <taxon>Xylariales</taxon>
        <taxon>Xylariaceae</taxon>
        <taxon>Nemania</taxon>
    </lineage>
</organism>
<dbReference type="EMBL" id="JAPESX010000055">
    <property type="protein sequence ID" value="KAJ8123666.1"/>
    <property type="molecule type" value="Genomic_DNA"/>
</dbReference>
<evidence type="ECO:0000313" key="2">
    <source>
        <dbReference type="Proteomes" id="UP001153334"/>
    </source>
</evidence>
<protein>
    <submittedName>
        <fullName evidence="1">Uncharacterized protein</fullName>
    </submittedName>
</protein>
<dbReference type="Proteomes" id="UP001153334">
    <property type="component" value="Unassembled WGS sequence"/>
</dbReference>
<proteinExistence type="predicted"/>
<evidence type="ECO:0000313" key="1">
    <source>
        <dbReference type="EMBL" id="KAJ8123666.1"/>
    </source>
</evidence>
<keyword evidence="2" id="KW-1185">Reference proteome</keyword>